<dbReference type="InterPro" id="IPR002347">
    <property type="entry name" value="SDR_fam"/>
</dbReference>
<dbReference type="Pfam" id="PF00106">
    <property type="entry name" value="adh_short"/>
    <property type="match status" value="1"/>
</dbReference>
<evidence type="ECO:0000256" key="1">
    <source>
        <dbReference type="ARBA" id="ARBA00006484"/>
    </source>
</evidence>
<dbReference type="PANTHER" id="PTHR43180:SF33">
    <property type="entry name" value="15-HYDROXYPROSTAGLANDIN DEHYDROGENASE [NAD(+)]-LIKE"/>
    <property type="match status" value="1"/>
</dbReference>
<keyword evidence="3" id="KW-0560">Oxidoreductase</keyword>
<comment type="caution">
    <text evidence="4">The sequence shown here is derived from an EMBL/GenBank/DDBJ whole genome shotgun (WGS) entry which is preliminary data.</text>
</comment>
<dbReference type="InParanoid" id="A0A423WGU0"/>
<protein>
    <recommendedName>
        <fullName evidence="6">NAD(P)-binding protein</fullName>
    </recommendedName>
</protein>
<dbReference type="GO" id="GO:0016491">
    <property type="term" value="F:oxidoreductase activity"/>
    <property type="evidence" value="ECO:0007669"/>
    <property type="project" value="UniProtKB-KW"/>
</dbReference>
<dbReference type="InterPro" id="IPR036291">
    <property type="entry name" value="NAD(P)-bd_dom_sf"/>
</dbReference>
<keyword evidence="2" id="KW-0521">NADP</keyword>
<dbReference type="OrthoDB" id="37659at2759"/>
<dbReference type="InterPro" id="IPR020904">
    <property type="entry name" value="Sc_DH/Rdtase_CS"/>
</dbReference>
<comment type="similarity">
    <text evidence="1">Belongs to the short-chain dehydrogenases/reductases (SDR) family.</text>
</comment>
<evidence type="ECO:0000256" key="3">
    <source>
        <dbReference type="ARBA" id="ARBA00023002"/>
    </source>
</evidence>
<dbReference type="Gene3D" id="3.40.50.720">
    <property type="entry name" value="NAD(P)-binding Rossmann-like Domain"/>
    <property type="match status" value="1"/>
</dbReference>
<dbReference type="STRING" id="1230097.A0A423WGU0"/>
<dbReference type="PANTHER" id="PTHR43180">
    <property type="entry name" value="3-OXOACYL-(ACYL-CARRIER-PROTEIN) REDUCTASE (AFU_ORTHOLOGUE AFUA_6G11210)"/>
    <property type="match status" value="1"/>
</dbReference>
<reference evidence="4 5" key="1">
    <citation type="submission" date="2015-09" db="EMBL/GenBank/DDBJ databases">
        <title>Host preference determinants of Valsa canker pathogens revealed by comparative genomics.</title>
        <authorList>
            <person name="Yin Z."/>
            <person name="Huang L."/>
        </authorList>
    </citation>
    <scope>NUCLEOTIDE SEQUENCE [LARGE SCALE GENOMIC DNA]</scope>
    <source>
        <strain evidence="4 5">SXYLt</strain>
    </source>
</reference>
<evidence type="ECO:0000256" key="2">
    <source>
        <dbReference type="ARBA" id="ARBA00022857"/>
    </source>
</evidence>
<name>A0A423WGU0_9PEZI</name>
<dbReference type="AlphaFoldDB" id="A0A423WGU0"/>
<dbReference type="PRINTS" id="PR00081">
    <property type="entry name" value="GDHRDH"/>
</dbReference>
<dbReference type="SUPFAM" id="SSF51735">
    <property type="entry name" value="NAD(P)-binding Rossmann-fold domains"/>
    <property type="match status" value="1"/>
</dbReference>
<keyword evidence="5" id="KW-1185">Reference proteome</keyword>
<proteinExistence type="inferred from homology"/>
<dbReference type="Proteomes" id="UP000285146">
    <property type="component" value="Unassembled WGS sequence"/>
</dbReference>
<evidence type="ECO:0000313" key="5">
    <source>
        <dbReference type="Proteomes" id="UP000285146"/>
    </source>
</evidence>
<evidence type="ECO:0000313" key="4">
    <source>
        <dbReference type="EMBL" id="ROW02584.1"/>
    </source>
</evidence>
<accession>A0A423WGU0</accession>
<sequence>MTRVALITGGASGMGLAVAQALAAQGGWQIHILDLKADEGAQAARSLPQTTFHRVDLVEYDEVAAAFRAAFVAGGNRLDFVFANAGTIERSNSCLLARSDTLDAPPPPDFLAVDVNLRGGINTVHVAVHYLGLSPEKGSIVVTGSCSSFWPTYWAPIYTASKFGLLGYVRSVAQHYKQRGIRVNLLAPGAVRTPILPDDGWKVMPEDVFTPLELISEVVLKLAEAKEDLVDAKGVRVTPGELYGQAVIAVGGRFYVHPEAEYSDDVVARTMRATEVGDHAELEG</sequence>
<evidence type="ECO:0008006" key="6">
    <source>
        <dbReference type="Google" id="ProtNLM"/>
    </source>
</evidence>
<dbReference type="EMBL" id="LKEB01000051">
    <property type="protein sequence ID" value="ROW02584.1"/>
    <property type="molecule type" value="Genomic_DNA"/>
</dbReference>
<organism evidence="4 5">
    <name type="scientific">Cytospora leucostoma</name>
    <dbReference type="NCBI Taxonomy" id="1230097"/>
    <lineage>
        <taxon>Eukaryota</taxon>
        <taxon>Fungi</taxon>
        <taxon>Dikarya</taxon>
        <taxon>Ascomycota</taxon>
        <taxon>Pezizomycotina</taxon>
        <taxon>Sordariomycetes</taxon>
        <taxon>Sordariomycetidae</taxon>
        <taxon>Diaporthales</taxon>
        <taxon>Cytosporaceae</taxon>
        <taxon>Cytospora</taxon>
    </lineage>
</organism>
<gene>
    <name evidence="4" type="ORF">VPNG_07852</name>
</gene>
<dbReference type="PROSITE" id="PS00061">
    <property type="entry name" value="ADH_SHORT"/>
    <property type="match status" value="1"/>
</dbReference>